<keyword evidence="2" id="KW-1185">Reference proteome</keyword>
<sequence length="63" mass="7364">MTRDKRRVTVDIPAELDQKLEQMAARRNKLENRAEPVTKTELVQEALDTYVEDYIAKFEDPQG</sequence>
<evidence type="ECO:0000313" key="2">
    <source>
        <dbReference type="Proteomes" id="UP000199387"/>
    </source>
</evidence>
<name>A0A1G6HL71_9BACL</name>
<dbReference type="AlphaFoldDB" id="A0A1G6HL71"/>
<proteinExistence type="predicted"/>
<dbReference type="EMBL" id="FMZA01000001">
    <property type="protein sequence ID" value="SDB94999.1"/>
    <property type="molecule type" value="Genomic_DNA"/>
</dbReference>
<dbReference type="RefSeq" id="WP_091565274.1">
    <property type="nucleotide sequence ID" value="NZ_FMZA01000001.1"/>
</dbReference>
<dbReference type="OrthoDB" id="2991329at2"/>
<dbReference type="Proteomes" id="UP000199387">
    <property type="component" value="Unassembled WGS sequence"/>
</dbReference>
<reference evidence="1 2" key="1">
    <citation type="submission" date="2016-10" db="EMBL/GenBank/DDBJ databases">
        <authorList>
            <person name="de Groot N.N."/>
        </authorList>
    </citation>
    <scope>NUCLEOTIDE SEQUENCE [LARGE SCALE GENOMIC DNA]</scope>
    <source>
        <strain evidence="1 2">DSM 45514</strain>
    </source>
</reference>
<accession>A0A1G6HL71</accession>
<evidence type="ECO:0000313" key="1">
    <source>
        <dbReference type="EMBL" id="SDB94999.1"/>
    </source>
</evidence>
<protein>
    <submittedName>
        <fullName evidence="1">Uncharacterized protein</fullName>
    </submittedName>
</protein>
<gene>
    <name evidence="1" type="ORF">SAMN04488112_10156</name>
</gene>
<organism evidence="1 2">
    <name type="scientific">Melghirimyces thermohalophilus</name>
    <dbReference type="NCBI Taxonomy" id="1236220"/>
    <lineage>
        <taxon>Bacteria</taxon>
        <taxon>Bacillati</taxon>
        <taxon>Bacillota</taxon>
        <taxon>Bacilli</taxon>
        <taxon>Bacillales</taxon>
        <taxon>Thermoactinomycetaceae</taxon>
        <taxon>Melghirimyces</taxon>
    </lineage>
</organism>